<protein>
    <submittedName>
        <fullName evidence="2">DUF3015 domain-containing protein</fullName>
    </submittedName>
</protein>
<reference evidence="2 5" key="1">
    <citation type="submission" date="2018-01" db="EMBL/GenBank/DDBJ databases">
        <authorList>
            <person name="Paulsen S."/>
            <person name="Gram L.K."/>
        </authorList>
    </citation>
    <scope>NUCLEOTIDE SEQUENCE [LARGE SCALE GENOMIC DNA]</scope>
    <source>
        <strain evidence="2 5">S3790</strain>
        <strain evidence="3">S3895</strain>
    </source>
</reference>
<evidence type="ECO:0000256" key="1">
    <source>
        <dbReference type="SAM" id="SignalP"/>
    </source>
</evidence>
<name>A0A5S3V7F0_9GAMM</name>
<dbReference type="InterPro" id="IPR021383">
    <property type="entry name" value="DUF3015"/>
</dbReference>
<dbReference type="RefSeq" id="WP_138592258.1">
    <property type="nucleotide sequence ID" value="NZ_PNBW01000013.1"/>
</dbReference>
<proteinExistence type="predicted"/>
<evidence type="ECO:0000313" key="4">
    <source>
        <dbReference type="Proteomes" id="UP000307164"/>
    </source>
</evidence>
<reference evidence="2" key="3">
    <citation type="submission" date="2019-09" db="EMBL/GenBank/DDBJ databases">
        <title>Co-occurence of chitin degradation, pigmentation and bioactivity in marine Pseudoalteromonas.</title>
        <authorList>
            <person name="Sonnenschein E.C."/>
            <person name="Bech P.K."/>
        </authorList>
    </citation>
    <scope>NUCLEOTIDE SEQUENCE</scope>
    <source>
        <strain evidence="2">S3790</strain>
        <strain evidence="4">S3895</strain>
    </source>
</reference>
<dbReference type="EMBL" id="PNBX01000053">
    <property type="protein sequence ID" value="TMO67643.1"/>
    <property type="molecule type" value="Genomic_DNA"/>
</dbReference>
<evidence type="ECO:0000313" key="5">
    <source>
        <dbReference type="Proteomes" id="UP000307217"/>
    </source>
</evidence>
<keyword evidence="4" id="KW-1185">Reference proteome</keyword>
<organism evidence="2 5">
    <name type="scientific">Pseudoalteromonas aurantia</name>
    <dbReference type="NCBI Taxonomy" id="43654"/>
    <lineage>
        <taxon>Bacteria</taxon>
        <taxon>Pseudomonadati</taxon>
        <taxon>Pseudomonadota</taxon>
        <taxon>Gammaproteobacteria</taxon>
        <taxon>Alteromonadales</taxon>
        <taxon>Pseudoalteromonadaceae</taxon>
        <taxon>Pseudoalteromonas</taxon>
    </lineage>
</organism>
<evidence type="ECO:0000313" key="2">
    <source>
        <dbReference type="EMBL" id="TMO67643.1"/>
    </source>
</evidence>
<gene>
    <name evidence="2" type="ORF">CWC19_12940</name>
    <name evidence="3" type="ORF">CWC20_01625</name>
</gene>
<dbReference type="EMBL" id="PNBW01000013">
    <property type="protein sequence ID" value="TMO78466.1"/>
    <property type="molecule type" value="Genomic_DNA"/>
</dbReference>
<feature type="chain" id="PRO_5024463931" evidence="1">
    <location>
        <begin position="22"/>
        <end position="153"/>
    </location>
</feature>
<keyword evidence="1" id="KW-0732">Signal</keyword>
<feature type="signal peptide" evidence="1">
    <location>
        <begin position="1"/>
        <end position="21"/>
    </location>
</feature>
<dbReference type="Proteomes" id="UP000307164">
    <property type="component" value="Unassembled WGS sequence"/>
</dbReference>
<dbReference type="AlphaFoldDB" id="A0A5S3V7F0"/>
<accession>A0A5S3V7F0</accession>
<dbReference type="Proteomes" id="UP000307217">
    <property type="component" value="Unassembled WGS sequence"/>
</dbReference>
<comment type="caution">
    <text evidence="2">The sequence shown here is derived from an EMBL/GenBank/DDBJ whole genome shotgun (WGS) entry which is preliminary data.</text>
</comment>
<reference evidence="5" key="2">
    <citation type="submission" date="2019-06" db="EMBL/GenBank/DDBJ databases">
        <title>Co-occurence of chitin degradation, pigmentation and bioactivity in marine Pseudoalteromonas.</title>
        <authorList>
            <person name="Sonnenschein E.C."/>
            <person name="Bech P.K."/>
        </authorList>
    </citation>
    <scope>NUCLEOTIDE SEQUENCE [LARGE SCALE GENOMIC DNA]</scope>
    <source>
        <strain evidence="5">S3790</strain>
        <strain evidence="3">S3895</strain>
    </source>
</reference>
<evidence type="ECO:0000313" key="3">
    <source>
        <dbReference type="EMBL" id="TMO78466.1"/>
    </source>
</evidence>
<dbReference type="Pfam" id="PF11220">
    <property type="entry name" value="DUF3015"/>
    <property type="match status" value="1"/>
</dbReference>
<sequence>MIKRFLAIAVLGTVTSQSAQANQVNPWQDCGIGAMVFPNNGAAAAVSNIIWDLGTTAISTKISSAEDCSGTNVKTAMFIKQTYPSLEQEIAQGEGEYISAMLSVRGCDIASHSQIVAAVRGDFAQQATRTAEGLYNLVEQNIATDFTRQCSAS</sequence>
<dbReference type="OrthoDB" id="6088473at2"/>